<dbReference type="GO" id="GO:0051287">
    <property type="term" value="F:NAD binding"/>
    <property type="evidence" value="ECO:0007669"/>
    <property type="project" value="InterPro"/>
</dbReference>
<dbReference type="Pfam" id="PF00389">
    <property type="entry name" value="2-Hacid_dh"/>
    <property type="match status" value="1"/>
</dbReference>
<evidence type="ECO:0000313" key="8">
    <source>
        <dbReference type="Proteomes" id="UP000185669"/>
    </source>
</evidence>
<dbReference type="SUPFAM" id="SSF52283">
    <property type="entry name" value="Formate/glycerate dehydrogenase catalytic domain-like"/>
    <property type="match status" value="1"/>
</dbReference>
<dbReference type="FunFam" id="3.40.50.720:FF:000363">
    <property type="entry name" value="D-isomer specific 2-hydroxyacid dehydrogenase"/>
    <property type="match status" value="1"/>
</dbReference>
<organism evidence="7 8">
    <name type="scientific">Halanaerobium kushneri</name>
    <dbReference type="NCBI Taxonomy" id="56779"/>
    <lineage>
        <taxon>Bacteria</taxon>
        <taxon>Bacillati</taxon>
        <taxon>Bacillota</taxon>
        <taxon>Clostridia</taxon>
        <taxon>Halanaerobiales</taxon>
        <taxon>Halanaerobiaceae</taxon>
        <taxon>Halanaerobium</taxon>
    </lineage>
</organism>
<dbReference type="SUPFAM" id="SSF51735">
    <property type="entry name" value="NAD(P)-binding Rossmann-fold domains"/>
    <property type="match status" value="1"/>
</dbReference>
<keyword evidence="2 4" id="KW-0560">Oxidoreductase</keyword>
<gene>
    <name evidence="7" type="ORF">SAMN05421834_12218</name>
</gene>
<feature type="domain" description="D-isomer specific 2-hydroxyacid dehydrogenase catalytic" evidence="5">
    <location>
        <begin position="24"/>
        <end position="313"/>
    </location>
</feature>
<evidence type="ECO:0000256" key="3">
    <source>
        <dbReference type="ARBA" id="ARBA00023027"/>
    </source>
</evidence>
<dbReference type="InterPro" id="IPR006139">
    <property type="entry name" value="D-isomer_2_OHA_DH_cat_dom"/>
</dbReference>
<dbReference type="OrthoDB" id="9805416at2"/>
<dbReference type="PANTHER" id="PTHR43333">
    <property type="entry name" value="2-HACID_DH_C DOMAIN-CONTAINING PROTEIN"/>
    <property type="match status" value="1"/>
</dbReference>
<proteinExistence type="inferred from homology"/>
<keyword evidence="8" id="KW-1185">Reference proteome</keyword>
<evidence type="ECO:0000256" key="4">
    <source>
        <dbReference type="RuleBase" id="RU003719"/>
    </source>
</evidence>
<evidence type="ECO:0000259" key="6">
    <source>
        <dbReference type="Pfam" id="PF02826"/>
    </source>
</evidence>
<reference evidence="8" key="1">
    <citation type="submission" date="2017-01" db="EMBL/GenBank/DDBJ databases">
        <authorList>
            <person name="Varghese N."/>
            <person name="Submissions S."/>
        </authorList>
    </citation>
    <scope>NUCLEOTIDE SEQUENCE [LARGE SCALE GENOMIC DNA]</scope>
    <source>
        <strain evidence="8">ATCC 700103</strain>
    </source>
</reference>
<dbReference type="InterPro" id="IPR006140">
    <property type="entry name" value="D-isomer_DH_NAD-bd"/>
</dbReference>
<dbReference type="EMBL" id="FTNC01000022">
    <property type="protein sequence ID" value="SIR35991.1"/>
    <property type="molecule type" value="Genomic_DNA"/>
</dbReference>
<accession>A0A1N7AAG9</accession>
<dbReference type="Pfam" id="PF02826">
    <property type="entry name" value="2-Hacid_dh_C"/>
    <property type="match status" value="1"/>
</dbReference>
<dbReference type="Gene3D" id="3.40.50.720">
    <property type="entry name" value="NAD(P)-binding Rossmann-like Domain"/>
    <property type="match status" value="2"/>
</dbReference>
<dbReference type="AlphaFoldDB" id="A0A1N7AAG9"/>
<evidence type="ECO:0000259" key="5">
    <source>
        <dbReference type="Pfam" id="PF00389"/>
    </source>
</evidence>
<evidence type="ECO:0000256" key="1">
    <source>
        <dbReference type="ARBA" id="ARBA00005854"/>
    </source>
</evidence>
<dbReference type="PANTHER" id="PTHR43333:SF1">
    <property type="entry name" value="D-ISOMER SPECIFIC 2-HYDROXYACID DEHYDROGENASE NAD-BINDING DOMAIN-CONTAINING PROTEIN"/>
    <property type="match status" value="1"/>
</dbReference>
<dbReference type="CDD" id="cd05300">
    <property type="entry name" value="2-Hacid_dh_1"/>
    <property type="match status" value="1"/>
</dbReference>
<comment type="similarity">
    <text evidence="1 4">Belongs to the D-isomer specific 2-hydroxyacid dehydrogenase family.</text>
</comment>
<evidence type="ECO:0000256" key="2">
    <source>
        <dbReference type="ARBA" id="ARBA00023002"/>
    </source>
</evidence>
<keyword evidence="3" id="KW-0520">NAD</keyword>
<dbReference type="InterPro" id="IPR036291">
    <property type="entry name" value="NAD(P)-bd_dom_sf"/>
</dbReference>
<evidence type="ECO:0000313" key="7">
    <source>
        <dbReference type="EMBL" id="SIR35991.1"/>
    </source>
</evidence>
<sequence length="319" mass="36320">MHNILVIKNEIFDLPAGAEAEINQLDSELKLNLIDSSEDYLPLLKEAEIVFGWPKTDLVKKAENLKWLHLPSAGVDRYANQEIYQKNDVLLTNSSGVYGKPIAEHVFSMIMAHNRNLIDYAYDKKDKNWQRKTEIKDFFNSTVGILGFGDIGSTVAKRAKAWGAKVLALKRTMIETPEYVDKIYLSDDLDKLLKESDYLILTLPATPKTEGIIGRDEFKLMKDSVFIVNIGRGTLIKQDQLIEALKNNWISGAGLDVTDPEPLPENSQLWDLDNVILTPHTSGFSPTNDQRRFEIFKDNLRSYLNGQQLKNIVDFKLKY</sequence>
<dbReference type="Proteomes" id="UP000185669">
    <property type="component" value="Unassembled WGS sequence"/>
</dbReference>
<name>A0A1N7AAG9_9FIRM</name>
<dbReference type="GO" id="GO:0016616">
    <property type="term" value="F:oxidoreductase activity, acting on the CH-OH group of donors, NAD or NADP as acceptor"/>
    <property type="evidence" value="ECO:0007669"/>
    <property type="project" value="InterPro"/>
</dbReference>
<feature type="domain" description="D-isomer specific 2-hydroxyacid dehydrogenase NAD-binding" evidence="6">
    <location>
        <begin position="107"/>
        <end position="282"/>
    </location>
</feature>
<dbReference type="RefSeq" id="WP_076545741.1">
    <property type="nucleotide sequence ID" value="NZ_FTNC01000022.1"/>
</dbReference>
<protein>
    <submittedName>
        <fullName evidence="7">Phosphoglycerate dehydrogenase</fullName>
    </submittedName>
</protein>
<dbReference type="STRING" id="56779.SAMN05421834_12218"/>